<evidence type="ECO:0000256" key="1">
    <source>
        <dbReference type="ARBA" id="ARBA00001964"/>
    </source>
</evidence>
<dbReference type="AlphaFoldDB" id="W0AF19"/>
<dbReference type="InterPro" id="IPR029061">
    <property type="entry name" value="THDP-binding"/>
</dbReference>
<dbReference type="SUPFAM" id="SSF52518">
    <property type="entry name" value="Thiamin diphosphate-binding fold (THDP-binding)"/>
    <property type="match status" value="1"/>
</dbReference>
<dbReference type="Pfam" id="PF00456">
    <property type="entry name" value="Transketolase_N"/>
    <property type="match status" value="1"/>
</dbReference>
<keyword evidence="6" id="KW-1185">Reference proteome</keyword>
<dbReference type="KEGG" id="ssan:NX02_20245"/>
<dbReference type="CDD" id="cd02012">
    <property type="entry name" value="TPP_TK"/>
    <property type="match status" value="1"/>
</dbReference>
<dbReference type="Gene3D" id="3.40.50.970">
    <property type="match status" value="1"/>
</dbReference>
<dbReference type="PANTHER" id="PTHR47514:SF1">
    <property type="entry name" value="TRANSKETOLASE N-TERMINAL SECTION-RELATED"/>
    <property type="match status" value="1"/>
</dbReference>
<evidence type="ECO:0000256" key="3">
    <source>
        <dbReference type="ARBA" id="ARBA00023052"/>
    </source>
</evidence>
<name>W0AF19_9SPHN</name>
<keyword evidence="3" id="KW-0786">Thiamine pyrophosphate</keyword>
<evidence type="ECO:0000256" key="2">
    <source>
        <dbReference type="ARBA" id="ARBA00007131"/>
    </source>
</evidence>
<dbReference type="PANTHER" id="PTHR47514">
    <property type="entry name" value="TRANSKETOLASE N-TERMINAL SECTION-RELATED"/>
    <property type="match status" value="1"/>
</dbReference>
<comment type="cofactor">
    <cofactor evidence="1">
        <name>thiamine diphosphate</name>
        <dbReference type="ChEBI" id="CHEBI:58937"/>
    </cofactor>
</comment>
<dbReference type="Proteomes" id="UP000018851">
    <property type="component" value="Chromosome"/>
</dbReference>
<accession>W0AF19</accession>
<proteinExistence type="inferred from homology"/>
<dbReference type="RefSeq" id="WP_025293855.1">
    <property type="nucleotide sequence ID" value="NZ_CP006644.1"/>
</dbReference>
<dbReference type="HOGENOM" id="CLU_009227_4_1_5"/>
<dbReference type="EMBL" id="CP006644">
    <property type="protein sequence ID" value="AHE55706.1"/>
    <property type="molecule type" value="Genomic_DNA"/>
</dbReference>
<organism evidence="5 6">
    <name type="scientific">Sphingomonas sanxanigenens DSM 19645 = NX02</name>
    <dbReference type="NCBI Taxonomy" id="1123269"/>
    <lineage>
        <taxon>Bacteria</taxon>
        <taxon>Pseudomonadati</taxon>
        <taxon>Pseudomonadota</taxon>
        <taxon>Alphaproteobacteria</taxon>
        <taxon>Sphingomonadales</taxon>
        <taxon>Sphingomonadaceae</taxon>
        <taxon>Sphingomonas</taxon>
    </lineage>
</organism>
<evidence type="ECO:0000313" key="6">
    <source>
        <dbReference type="Proteomes" id="UP000018851"/>
    </source>
</evidence>
<dbReference type="STRING" id="1123269.NX02_20245"/>
<dbReference type="InterPro" id="IPR005474">
    <property type="entry name" value="Transketolase_N"/>
</dbReference>
<protein>
    <recommendedName>
        <fullName evidence="4">Transketolase N-terminal domain-containing protein</fullName>
    </recommendedName>
</protein>
<evidence type="ECO:0000313" key="5">
    <source>
        <dbReference type="EMBL" id="AHE55706.1"/>
    </source>
</evidence>
<reference evidence="5 6" key="1">
    <citation type="submission" date="2013-07" db="EMBL/GenBank/DDBJ databases">
        <title>Completed genome of Sphingomonas sanxanigenens NX02.</title>
        <authorList>
            <person name="Ma T."/>
            <person name="Huang H."/>
            <person name="Wu M."/>
            <person name="Li X."/>
            <person name="Li G."/>
        </authorList>
    </citation>
    <scope>NUCLEOTIDE SEQUENCE [LARGE SCALE GENOMIC DNA]</scope>
    <source>
        <strain evidence="5 6">NX02</strain>
    </source>
</reference>
<sequence length="284" mass="30432">MPSETKQNDRGDARAAAVRDRATWIRRKALTMIRAAGQGHPGGDMSSADILATLYFDVLRYDATQPNDPARDRFVMSKGHCTGALYAALAGAGYFPEAELETYLQPRSRLNGHPNRTYLPGVETNTGPLGHGLPVAVGIAVAGQIDKAGYRVFALTGDGELQEGSMWEAAMFAGHRGLGNLTAIVDRNGLQQGAPTERTNALEPLADKWRAFGWEVVEIDGHDHGELLDTLSAPATPRSKPLCVIASTIKGRGISFMENQASWHHGVPSEAQFAQAMAELGSVA</sequence>
<dbReference type="eggNOG" id="COG3959">
    <property type="taxonomic scope" value="Bacteria"/>
</dbReference>
<feature type="domain" description="Transketolase N-terminal" evidence="4">
    <location>
        <begin position="23"/>
        <end position="279"/>
    </location>
</feature>
<dbReference type="PATRIC" id="fig|1123269.5.peg.3955"/>
<gene>
    <name evidence="5" type="ORF">NX02_20245</name>
</gene>
<comment type="similarity">
    <text evidence="2">Belongs to the transketolase family.</text>
</comment>
<evidence type="ECO:0000259" key="4">
    <source>
        <dbReference type="Pfam" id="PF00456"/>
    </source>
</evidence>